<dbReference type="SUPFAM" id="SSF54593">
    <property type="entry name" value="Glyoxalase/Bleomycin resistance protein/Dihydroxybiphenyl dioxygenase"/>
    <property type="match status" value="1"/>
</dbReference>
<accession>A0A1B9P4B0</accession>
<keyword evidence="1" id="KW-0479">Metal-binding</keyword>
<evidence type="ECO:0000256" key="1">
    <source>
        <dbReference type="ARBA" id="ARBA00022723"/>
    </source>
</evidence>
<dbReference type="PROSITE" id="PS51819">
    <property type="entry name" value="VOC"/>
    <property type="match status" value="1"/>
</dbReference>
<evidence type="ECO:0000313" key="4">
    <source>
        <dbReference type="Proteomes" id="UP000093523"/>
    </source>
</evidence>
<dbReference type="RefSeq" id="WP_065609906.1">
    <property type="nucleotide sequence ID" value="NZ_CAWMPN010000004.1"/>
</dbReference>
<sequence length="136" mass="15301">MKQITRINHIGLRVSHFETSRDFYAKLGFEYVTGPSGPEPVAIVEHPSGININFILNANQNKKENVLMDVELKHTGYTHVAIEVDDMEKTLVELEKLDISLSGNVMKHPTGGSCFIRDPDNNVIEFIEYVGLNAFQ</sequence>
<dbReference type="CDD" id="cd06587">
    <property type="entry name" value="VOC"/>
    <property type="match status" value="1"/>
</dbReference>
<dbReference type="GO" id="GO:0004462">
    <property type="term" value="F:lactoylglutathione lyase activity"/>
    <property type="evidence" value="ECO:0007669"/>
    <property type="project" value="InterPro"/>
</dbReference>
<feature type="domain" description="VOC" evidence="2">
    <location>
        <begin position="6"/>
        <end position="129"/>
    </location>
</feature>
<dbReference type="Proteomes" id="UP000093523">
    <property type="component" value="Unassembled WGS sequence"/>
</dbReference>
<dbReference type="EMBL" id="MAJU01000004">
    <property type="protein sequence ID" value="OCH23343.1"/>
    <property type="molecule type" value="Genomic_DNA"/>
</dbReference>
<dbReference type="Gene3D" id="3.10.180.10">
    <property type="entry name" value="2,3-Dihydroxybiphenyl 1,2-Dioxygenase, domain 1"/>
    <property type="match status" value="1"/>
</dbReference>
<name>A0A1B9P4B0_ALILO</name>
<dbReference type="InterPro" id="IPR029068">
    <property type="entry name" value="Glyas_Bleomycin-R_OHBP_Dase"/>
</dbReference>
<dbReference type="InterPro" id="IPR018146">
    <property type="entry name" value="Glyoxalase_1_CS"/>
</dbReference>
<dbReference type="AlphaFoldDB" id="A0A1B9P4B0"/>
<reference evidence="3 4" key="1">
    <citation type="submission" date="2016-06" db="EMBL/GenBank/DDBJ databases">
        <authorList>
            <person name="Kjaerup R.B."/>
            <person name="Dalgaard T.S."/>
            <person name="Juul-Madsen H.R."/>
        </authorList>
    </citation>
    <scope>NUCLEOTIDE SEQUENCE [LARGE SCALE GENOMIC DNA]</scope>
    <source>
        <strain evidence="3 4">1S159</strain>
    </source>
</reference>
<dbReference type="Pfam" id="PF00903">
    <property type="entry name" value="Glyoxalase"/>
    <property type="match status" value="1"/>
</dbReference>
<comment type="caution">
    <text evidence="3">The sequence shown here is derived from an EMBL/GenBank/DDBJ whole genome shotgun (WGS) entry which is preliminary data.</text>
</comment>
<evidence type="ECO:0000259" key="2">
    <source>
        <dbReference type="PROSITE" id="PS51819"/>
    </source>
</evidence>
<gene>
    <name evidence="3" type="ORF">A6E04_05400</name>
</gene>
<dbReference type="PROSITE" id="PS00934">
    <property type="entry name" value="GLYOXALASE_I_1"/>
    <property type="match status" value="1"/>
</dbReference>
<evidence type="ECO:0000313" key="3">
    <source>
        <dbReference type="EMBL" id="OCH23343.1"/>
    </source>
</evidence>
<dbReference type="InterPro" id="IPR037523">
    <property type="entry name" value="VOC_core"/>
</dbReference>
<protein>
    <submittedName>
        <fullName evidence="3">Glyoxalase</fullName>
    </submittedName>
</protein>
<dbReference type="OrthoDB" id="9789841at2"/>
<dbReference type="InterPro" id="IPR004360">
    <property type="entry name" value="Glyas_Fos-R_dOase_dom"/>
</dbReference>
<proteinExistence type="predicted"/>
<dbReference type="GO" id="GO:0046872">
    <property type="term" value="F:metal ion binding"/>
    <property type="evidence" value="ECO:0007669"/>
    <property type="project" value="UniProtKB-KW"/>
</dbReference>
<organism evidence="3 4">
    <name type="scientific">Aliivibrio logei</name>
    <name type="common">Vibrio logei</name>
    <dbReference type="NCBI Taxonomy" id="688"/>
    <lineage>
        <taxon>Bacteria</taxon>
        <taxon>Pseudomonadati</taxon>
        <taxon>Pseudomonadota</taxon>
        <taxon>Gammaproteobacteria</taxon>
        <taxon>Vibrionales</taxon>
        <taxon>Vibrionaceae</taxon>
        <taxon>Aliivibrio</taxon>
    </lineage>
</organism>
<dbReference type="STRING" id="688.A6E04_05400"/>